<feature type="transmembrane region" description="Helical" evidence="6">
    <location>
        <begin position="45"/>
        <end position="66"/>
    </location>
</feature>
<evidence type="ECO:0000313" key="7">
    <source>
        <dbReference type="EMBL" id="KZM26929.1"/>
    </source>
</evidence>
<feature type="transmembrane region" description="Helical" evidence="6">
    <location>
        <begin position="12"/>
        <end position="33"/>
    </location>
</feature>
<evidence type="ECO:0000256" key="2">
    <source>
        <dbReference type="ARBA" id="ARBA00022448"/>
    </source>
</evidence>
<gene>
    <name evidence="7" type="ORF">ST47_g1927</name>
</gene>
<name>A0A163KDE5_DIDRA</name>
<evidence type="ECO:0000256" key="1">
    <source>
        <dbReference type="ARBA" id="ARBA00004141"/>
    </source>
</evidence>
<dbReference type="GO" id="GO:0033229">
    <property type="term" value="F:cysteine transmembrane transporter activity"/>
    <property type="evidence" value="ECO:0007669"/>
    <property type="project" value="TreeGrafter"/>
</dbReference>
<evidence type="ECO:0000256" key="5">
    <source>
        <dbReference type="ARBA" id="ARBA00023136"/>
    </source>
</evidence>
<feature type="transmembrane region" description="Helical" evidence="6">
    <location>
        <begin position="78"/>
        <end position="100"/>
    </location>
</feature>
<sequence>MVAIDWENKIALLACLILAASTYGVTYIIALGWTTSTAAAYTKRLTRNAIFMLGYCVGNLVSPQIWVPSAGPRYYGAWISMIIVAWVGTPAILLTIRFILIRRNQQREKYLGDASSEQAEGGIVEELNAEGATVRVKVDLAILDLSDLQNKSFRYPI</sequence>
<evidence type="ECO:0000256" key="6">
    <source>
        <dbReference type="SAM" id="Phobius"/>
    </source>
</evidence>
<evidence type="ECO:0000313" key="8">
    <source>
        <dbReference type="Proteomes" id="UP000076837"/>
    </source>
</evidence>
<dbReference type="Proteomes" id="UP000076837">
    <property type="component" value="Unassembled WGS sequence"/>
</dbReference>
<keyword evidence="3 6" id="KW-0812">Transmembrane</keyword>
<accession>A0A163KDE5</accession>
<dbReference type="PANTHER" id="PTHR43791:SF63">
    <property type="entry name" value="HIGH AFFINITY CYSTEINE TRANSPORTER"/>
    <property type="match status" value="1"/>
</dbReference>
<dbReference type="AlphaFoldDB" id="A0A163KDE5"/>
<keyword evidence="4 6" id="KW-1133">Transmembrane helix</keyword>
<comment type="caution">
    <text evidence="7">The sequence shown here is derived from an EMBL/GenBank/DDBJ whole genome shotgun (WGS) entry which is preliminary data.</text>
</comment>
<dbReference type="EMBL" id="JYNV01000087">
    <property type="protein sequence ID" value="KZM26929.1"/>
    <property type="molecule type" value="Genomic_DNA"/>
</dbReference>
<keyword evidence="8" id="KW-1185">Reference proteome</keyword>
<reference evidence="7 8" key="1">
    <citation type="journal article" date="2016" name="Sci. Rep.">
        <title>Draft genome sequencing and secretome analysis of fungal phytopathogen Ascochyta rabiei provides insight into the necrotrophic effector repertoire.</title>
        <authorList>
            <person name="Verma S."/>
            <person name="Gazara R.K."/>
            <person name="Nizam S."/>
            <person name="Parween S."/>
            <person name="Chattopadhyay D."/>
            <person name="Verma P.K."/>
        </authorList>
    </citation>
    <scope>NUCLEOTIDE SEQUENCE [LARGE SCALE GENOMIC DNA]</scope>
    <source>
        <strain evidence="7 8">ArDII</strain>
    </source>
</reference>
<evidence type="ECO:0000256" key="3">
    <source>
        <dbReference type="ARBA" id="ARBA00022692"/>
    </source>
</evidence>
<dbReference type="InterPro" id="IPR036259">
    <property type="entry name" value="MFS_trans_sf"/>
</dbReference>
<keyword evidence="5 6" id="KW-0472">Membrane</keyword>
<dbReference type="STRING" id="5454.A0A163KDE5"/>
<evidence type="ECO:0000256" key="4">
    <source>
        <dbReference type="ARBA" id="ARBA00022989"/>
    </source>
</evidence>
<dbReference type="SUPFAM" id="SSF103473">
    <property type="entry name" value="MFS general substrate transporter"/>
    <property type="match status" value="1"/>
</dbReference>
<keyword evidence="2" id="KW-0813">Transport</keyword>
<proteinExistence type="predicted"/>
<dbReference type="GO" id="GO:0016020">
    <property type="term" value="C:membrane"/>
    <property type="evidence" value="ECO:0007669"/>
    <property type="project" value="UniProtKB-SubCell"/>
</dbReference>
<comment type="subcellular location">
    <subcellularLocation>
        <location evidence="1">Membrane</location>
        <topology evidence="1">Multi-pass membrane protein</topology>
    </subcellularLocation>
</comment>
<protein>
    <submittedName>
        <fullName evidence="7">Transmembrane transport</fullName>
    </submittedName>
</protein>
<dbReference type="PANTHER" id="PTHR43791">
    <property type="entry name" value="PERMEASE-RELATED"/>
    <property type="match status" value="1"/>
</dbReference>
<organism evidence="7 8">
    <name type="scientific">Didymella rabiei</name>
    <name type="common">Chickpea ascochyta blight fungus</name>
    <name type="synonym">Mycosphaerella rabiei</name>
    <dbReference type="NCBI Taxonomy" id="5454"/>
    <lineage>
        <taxon>Eukaryota</taxon>
        <taxon>Fungi</taxon>
        <taxon>Dikarya</taxon>
        <taxon>Ascomycota</taxon>
        <taxon>Pezizomycotina</taxon>
        <taxon>Dothideomycetes</taxon>
        <taxon>Pleosporomycetidae</taxon>
        <taxon>Pleosporales</taxon>
        <taxon>Pleosporineae</taxon>
        <taxon>Didymellaceae</taxon>
        <taxon>Ascochyta</taxon>
    </lineage>
</organism>